<dbReference type="NCBIfam" id="TIGR01549">
    <property type="entry name" value="HAD-SF-IA-v1"/>
    <property type="match status" value="1"/>
</dbReference>
<keyword evidence="2" id="KW-1185">Reference proteome</keyword>
<dbReference type="Proteomes" id="UP001259803">
    <property type="component" value="Unassembled WGS sequence"/>
</dbReference>
<dbReference type="InterPro" id="IPR044999">
    <property type="entry name" value="CbbY-like"/>
</dbReference>
<gene>
    <name evidence="1" type="ORF">RM533_06860</name>
</gene>
<dbReference type="RefSeq" id="WP_311340484.1">
    <property type="nucleotide sequence ID" value="NZ_JAVRHS010000004.1"/>
</dbReference>
<organism evidence="1 2">
    <name type="scientific">Croceicoccus esteveae</name>
    <dbReference type="NCBI Taxonomy" id="3075597"/>
    <lineage>
        <taxon>Bacteria</taxon>
        <taxon>Pseudomonadati</taxon>
        <taxon>Pseudomonadota</taxon>
        <taxon>Alphaproteobacteria</taxon>
        <taxon>Sphingomonadales</taxon>
        <taxon>Erythrobacteraceae</taxon>
        <taxon>Croceicoccus</taxon>
    </lineage>
</organism>
<name>A0ABU2ZH33_9SPHN</name>
<evidence type="ECO:0000313" key="1">
    <source>
        <dbReference type="EMBL" id="MDT0575902.1"/>
    </source>
</evidence>
<dbReference type="InterPro" id="IPR036412">
    <property type="entry name" value="HAD-like_sf"/>
</dbReference>
<accession>A0ABU2ZH33</accession>
<sequence length="230" mass="24628">MAKKALLLGSIGAIAETSDIQRRAYNQALREHDVEWQWDKDTYAQLLGQAGGKERLTLLAKATGANLSEDKIDAIHKRKTEIACEEVRSSSDVIRPGVAALVRKAKEEGMKLGFVTTTYRPNVDAVLASANGAISADDFDVIVVRDDVESGKPAPDAYEKALRALGVKPEEAIAIEDTENSVAAARRAGVEVVATRGAFTADQDVSQADLVLQSLDNGSGLDPQLLDRIA</sequence>
<protein>
    <submittedName>
        <fullName evidence="1">HAD-IA family hydrolase</fullName>
    </submittedName>
</protein>
<reference evidence="1 2" key="1">
    <citation type="submission" date="2023-09" db="EMBL/GenBank/DDBJ databases">
        <authorList>
            <person name="Rey-Velasco X."/>
        </authorList>
    </citation>
    <scope>NUCLEOTIDE SEQUENCE [LARGE SCALE GENOMIC DNA]</scope>
    <source>
        <strain evidence="1 2">F390</strain>
    </source>
</reference>
<proteinExistence type="predicted"/>
<dbReference type="Pfam" id="PF00702">
    <property type="entry name" value="Hydrolase"/>
    <property type="match status" value="1"/>
</dbReference>
<dbReference type="NCBIfam" id="TIGR01509">
    <property type="entry name" value="HAD-SF-IA-v3"/>
    <property type="match status" value="1"/>
</dbReference>
<dbReference type="PANTHER" id="PTHR42896:SF2">
    <property type="entry name" value="CBBY-LIKE PROTEIN"/>
    <property type="match status" value="1"/>
</dbReference>
<dbReference type="InterPro" id="IPR023214">
    <property type="entry name" value="HAD_sf"/>
</dbReference>
<dbReference type="PRINTS" id="PR00413">
    <property type="entry name" value="HADHALOGNASE"/>
</dbReference>
<keyword evidence="1" id="KW-0378">Hydrolase</keyword>
<dbReference type="InterPro" id="IPR023198">
    <property type="entry name" value="PGP-like_dom2"/>
</dbReference>
<dbReference type="InterPro" id="IPR006439">
    <property type="entry name" value="HAD-SF_hydro_IA"/>
</dbReference>
<dbReference type="Gene3D" id="1.10.150.240">
    <property type="entry name" value="Putative phosphatase, domain 2"/>
    <property type="match status" value="1"/>
</dbReference>
<dbReference type="SUPFAM" id="SSF56784">
    <property type="entry name" value="HAD-like"/>
    <property type="match status" value="1"/>
</dbReference>
<dbReference type="GO" id="GO:0016787">
    <property type="term" value="F:hydrolase activity"/>
    <property type="evidence" value="ECO:0007669"/>
    <property type="project" value="UniProtKB-KW"/>
</dbReference>
<dbReference type="EMBL" id="JAVRHS010000004">
    <property type="protein sequence ID" value="MDT0575902.1"/>
    <property type="molecule type" value="Genomic_DNA"/>
</dbReference>
<dbReference type="PANTHER" id="PTHR42896">
    <property type="entry name" value="XYLULOSE-1,5-BISPHOSPHATE (XUBP) PHOSPHATASE"/>
    <property type="match status" value="1"/>
</dbReference>
<evidence type="ECO:0000313" key="2">
    <source>
        <dbReference type="Proteomes" id="UP001259803"/>
    </source>
</evidence>
<dbReference type="Gene3D" id="3.40.50.1000">
    <property type="entry name" value="HAD superfamily/HAD-like"/>
    <property type="match status" value="1"/>
</dbReference>
<comment type="caution">
    <text evidence="1">The sequence shown here is derived from an EMBL/GenBank/DDBJ whole genome shotgun (WGS) entry which is preliminary data.</text>
</comment>